<proteinExistence type="predicted"/>
<dbReference type="STRING" id="27349.A0A0L6UPI2"/>
<feature type="region of interest" description="Disordered" evidence="1">
    <location>
        <begin position="29"/>
        <end position="61"/>
    </location>
</feature>
<feature type="region of interest" description="Disordered" evidence="1">
    <location>
        <begin position="282"/>
        <end position="314"/>
    </location>
</feature>
<gene>
    <name evidence="2" type="ORF">VP01_480g1</name>
</gene>
<protein>
    <submittedName>
        <fullName evidence="2">Uncharacterized protein</fullName>
    </submittedName>
</protein>
<keyword evidence="3" id="KW-1185">Reference proteome</keyword>
<name>A0A0L6UPI2_9BASI</name>
<dbReference type="Proteomes" id="UP000037035">
    <property type="component" value="Unassembled WGS sequence"/>
</dbReference>
<feature type="compositionally biased region" description="Polar residues" evidence="1">
    <location>
        <begin position="103"/>
        <end position="121"/>
    </location>
</feature>
<feature type="region of interest" description="Disordered" evidence="1">
    <location>
        <begin position="103"/>
        <end position="131"/>
    </location>
</feature>
<organism evidence="2 3">
    <name type="scientific">Puccinia sorghi</name>
    <dbReference type="NCBI Taxonomy" id="27349"/>
    <lineage>
        <taxon>Eukaryota</taxon>
        <taxon>Fungi</taxon>
        <taxon>Dikarya</taxon>
        <taxon>Basidiomycota</taxon>
        <taxon>Pucciniomycotina</taxon>
        <taxon>Pucciniomycetes</taxon>
        <taxon>Pucciniales</taxon>
        <taxon>Pucciniaceae</taxon>
        <taxon>Puccinia</taxon>
    </lineage>
</organism>
<feature type="compositionally biased region" description="Polar residues" evidence="1">
    <location>
        <begin position="289"/>
        <end position="314"/>
    </location>
</feature>
<dbReference type="EMBL" id="LAVV01009954">
    <property type="protein sequence ID" value="KNZ49750.1"/>
    <property type="molecule type" value="Genomic_DNA"/>
</dbReference>
<comment type="caution">
    <text evidence="2">The sequence shown here is derived from an EMBL/GenBank/DDBJ whole genome shotgun (WGS) entry which is preliminary data.</text>
</comment>
<evidence type="ECO:0000256" key="1">
    <source>
        <dbReference type="SAM" id="MobiDB-lite"/>
    </source>
</evidence>
<evidence type="ECO:0000313" key="2">
    <source>
        <dbReference type="EMBL" id="KNZ49750.1"/>
    </source>
</evidence>
<sequence>MLVRRLPVARFSGLEETLAQILSQLSSTRLSSPSTTSFNKTNSNAPCPSRTRRSPGLDSSSAQLNKAKQSLNNLIQQCQSQCTLPIHSLGKIIHELLLKASSPKPTHTSCYSPGPTSDQQPSPQPIGPILTTTQQQGRCPLAQENCADPAAKAAREDCCRPTVPAALDCHPHSALAAVTRQLAGAHGHAGRRSKPITIFYSLFQLLQGFTGFYPWPHQNKRYTPPGSLTETQSSVPPNALDLNPVQTFKAPAIPSLPQIFLHVFFLTFFTRTLIEQAEKNQSKPLDTILEQQPSPSPNQSVHHNPSAPQTETGQ</sequence>
<evidence type="ECO:0000313" key="3">
    <source>
        <dbReference type="Proteomes" id="UP000037035"/>
    </source>
</evidence>
<dbReference type="VEuPathDB" id="FungiDB:VP01_480g1"/>
<dbReference type="AlphaFoldDB" id="A0A0L6UPI2"/>
<accession>A0A0L6UPI2</accession>
<reference evidence="2 3" key="1">
    <citation type="submission" date="2015-08" db="EMBL/GenBank/DDBJ databases">
        <title>Next Generation Sequencing and Analysis of the Genome of Puccinia sorghi L Schw, the Causal Agent of Maize Common Rust.</title>
        <authorList>
            <person name="Rochi L."/>
            <person name="Burguener G."/>
            <person name="Darino M."/>
            <person name="Turjanski A."/>
            <person name="Kreff E."/>
            <person name="Dieguez M.J."/>
            <person name="Sacco F."/>
        </authorList>
    </citation>
    <scope>NUCLEOTIDE SEQUENCE [LARGE SCALE GENOMIC DNA]</scope>
    <source>
        <strain evidence="2 3">RO10H11247</strain>
    </source>
</reference>